<feature type="binding site" evidence="5">
    <location>
        <position position="28"/>
    </location>
    <ligand>
        <name>Mg(2+)</name>
        <dbReference type="ChEBI" id="CHEBI:18420"/>
    </ligand>
</feature>
<dbReference type="InterPro" id="IPR006357">
    <property type="entry name" value="HAD-SF_hydro_IIA"/>
</dbReference>
<reference evidence="6" key="1">
    <citation type="submission" date="2015-09" db="EMBL/GenBank/DDBJ databases">
        <title>Scylla olivacea transcriptome.</title>
        <authorList>
            <person name="Ikhwanuddin M."/>
        </authorList>
    </citation>
    <scope>NUCLEOTIDE SEQUENCE</scope>
</reference>
<evidence type="ECO:0000256" key="5">
    <source>
        <dbReference type="PIRSR" id="PIRSR000915-3"/>
    </source>
</evidence>
<sequence length="321" mass="34868">MDSLPMSMDRDSLQQLLGEIDTILLDCDGVLWQGAQGTDVVPRAQEVVSRLKSMGKKVFLVTNNSTVTQDDCYRKCNTLGFSVERESIICAPFVLAQYLKEINFQKKVYVVGAAAIAQEMQDAGIRCIGIGPERIGGSIYAALAEGKLGLDPEVGAVAVGFDREFSYDKLVRAVTYLANPECLFLATNTDEKYIVTGTPLHLPAAGILVKAIEKASSRQAQVMGKPSPTILYMLQARYGVQPQKTLVIGDTLASDIMFGNECGMWSVLVLTGVASLQDARNLSLANDPLLQKQIPLFYLESVADILTLLDSAANNNVNEQH</sequence>
<proteinExistence type="inferred from homology"/>
<evidence type="ECO:0000256" key="1">
    <source>
        <dbReference type="ARBA" id="ARBA00022801"/>
    </source>
</evidence>
<keyword evidence="1 2" id="KW-0378">Hydrolase</keyword>
<dbReference type="InterPro" id="IPR036412">
    <property type="entry name" value="HAD-like_sf"/>
</dbReference>
<evidence type="ECO:0000313" key="6">
    <source>
        <dbReference type="EMBL" id="JAI61069.1"/>
    </source>
</evidence>
<organism evidence="6">
    <name type="scientific">Scylla olivacea</name>
    <name type="common">Orange mud crab</name>
    <name type="synonym">Cancer olivacea</name>
    <dbReference type="NCBI Taxonomy" id="85551"/>
    <lineage>
        <taxon>Eukaryota</taxon>
        <taxon>Metazoa</taxon>
        <taxon>Ecdysozoa</taxon>
        <taxon>Arthropoda</taxon>
        <taxon>Crustacea</taxon>
        <taxon>Multicrustacea</taxon>
        <taxon>Malacostraca</taxon>
        <taxon>Eumalacostraca</taxon>
        <taxon>Eucarida</taxon>
        <taxon>Decapoda</taxon>
        <taxon>Pleocyemata</taxon>
        <taxon>Brachyura</taxon>
        <taxon>Eubrachyura</taxon>
        <taxon>Portunoidea</taxon>
        <taxon>Portunidae</taxon>
        <taxon>Portuninae</taxon>
        <taxon>Scylla</taxon>
    </lineage>
</organism>
<dbReference type="PANTHER" id="PTHR19288:SF93">
    <property type="entry name" value="FI11325P-RELATED"/>
    <property type="match status" value="1"/>
</dbReference>
<keyword evidence="5" id="KW-0479">Metal-binding</keyword>
<dbReference type="Pfam" id="PF13344">
    <property type="entry name" value="Hydrolase_6"/>
    <property type="match status" value="1"/>
</dbReference>
<dbReference type="Gene3D" id="3.40.50.1000">
    <property type="entry name" value="HAD superfamily/HAD-like"/>
    <property type="match status" value="2"/>
</dbReference>
<dbReference type="InterPro" id="IPR006349">
    <property type="entry name" value="PGP_euk"/>
</dbReference>
<dbReference type="InterPro" id="IPR023214">
    <property type="entry name" value="HAD_sf"/>
</dbReference>
<dbReference type="PANTHER" id="PTHR19288">
    <property type="entry name" value="4-NITROPHENYLPHOSPHATASE-RELATED"/>
    <property type="match status" value="1"/>
</dbReference>
<feature type="binding site" evidence="4">
    <location>
        <position position="225"/>
    </location>
    <ligand>
        <name>substrate</name>
    </ligand>
</feature>
<dbReference type="GO" id="GO:0005737">
    <property type="term" value="C:cytoplasm"/>
    <property type="evidence" value="ECO:0007669"/>
    <property type="project" value="TreeGrafter"/>
</dbReference>
<dbReference type="GO" id="GO:0046872">
    <property type="term" value="F:metal ion binding"/>
    <property type="evidence" value="ECO:0007669"/>
    <property type="project" value="UniProtKB-KW"/>
</dbReference>
<name>A0A0P4WIJ7_SCYOL</name>
<comment type="cofactor">
    <cofactor evidence="5">
        <name>Mg(2+)</name>
        <dbReference type="ChEBI" id="CHEBI:18420"/>
    </cofactor>
    <text evidence="5">Divalent metal ions. Mg(2+) is the most effective.</text>
</comment>
<keyword evidence="5" id="KW-0460">Magnesium</keyword>
<dbReference type="NCBIfam" id="TIGR01452">
    <property type="entry name" value="PGP_euk"/>
    <property type="match status" value="1"/>
</dbReference>
<dbReference type="NCBIfam" id="TIGR01460">
    <property type="entry name" value="HAD-SF-IIA"/>
    <property type="match status" value="1"/>
</dbReference>
<accession>A0A0P4WIJ7</accession>
<dbReference type="Pfam" id="PF13242">
    <property type="entry name" value="Hydrolase_like"/>
    <property type="match status" value="1"/>
</dbReference>
<evidence type="ECO:0000256" key="3">
    <source>
        <dbReference type="PIRSR" id="PIRSR000915-1"/>
    </source>
</evidence>
<feature type="active site" description="Proton donor" evidence="3">
    <location>
        <position position="28"/>
    </location>
</feature>
<dbReference type="AlphaFoldDB" id="A0A0P4WIJ7"/>
<dbReference type="SUPFAM" id="SSF56784">
    <property type="entry name" value="HAD-like"/>
    <property type="match status" value="1"/>
</dbReference>
<protein>
    <recommendedName>
        <fullName evidence="7">Phosphoglycolate phosphatase</fullName>
    </recommendedName>
</protein>
<evidence type="ECO:0000256" key="4">
    <source>
        <dbReference type="PIRSR" id="PIRSR000915-2"/>
    </source>
</evidence>
<feature type="binding site" evidence="5">
    <location>
        <position position="250"/>
    </location>
    <ligand>
        <name>Mg(2+)</name>
        <dbReference type="ChEBI" id="CHEBI:18420"/>
    </ligand>
</feature>
<feature type="binding site" evidence="5">
    <location>
        <position position="26"/>
    </location>
    <ligand>
        <name>Mg(2+)</name>
        <dbReference type="ChEBI" id="CHEBI:18420"/>
    </ligand>
</feature>
<evidence type="ECO:0008006" key="7">
    <source>
        <dbReference type="Google" id="ProtNLM"/>
    </source>
</evidence>
<dbReference type="GO" id="GO:0016791">
    <property type="term" value="F:phosphatase activity"/>
    <property type="evidence" value="ECO:0007669"/>
    <property type="project" value="InterPro"/>
</dbReference>
<dbReference type="EMBL" id="GDRN01087140">
    <property type="protein sequence ID" value="JAI61069.1"/>
    <property type="molecule type" value="Transcribed_RNA"/>
</dbReference>
<evidence type="ECO:0000256" key="2">
    <source>
        <dbReference type="PIRNR" id="PIRNR000915"/>
    </source>
</evidence>
<feature type="active site" description="Nucleophile" evidence="3">
    <location>
        <position position="26"/>
    </location>
</feature>
<dbReference type="PIRSF" id="PIRSF000915">
    <property type="entry name" value="PGP-type_phosphatase"/>
    <property type="match status" value="1"/>
</dbReference>
<comment type="similarity">
    <text evidence="2">Belongs to the HAD-like hydrolase superfamily.</text>
</comment>